<feature type="region of interest" description="Disordered" evidence="1">
    <location>
        <begin position="149"/>
        <end position="170"/>
    </location>
</feature>
<keyword evidence="3" id="KW-1185">Reference proteome</keyword>
<evidence type="ECO:0000313" key="3">
    <source>
        <dbReference type="Proteomes" id="UP000029120"/>
    </source>
</evidence>
<reference evidence="3" key="1">
    <citation type="journal article" date="2015" name="Nat. Plants">
        <title>Genome expansion of Arabis alpina linked with retrotransposition and reduced symmetric DNA methylation.</title>
        <authorList>
            <person name="Willing E.M."/>
            <person name="Rawat V."/>
            <person name="Mandakova T."/>
            <person name="Maumus F."/>
            <person name="James G.V."/>
            <person name="Nordstroem K.J."/>
            <person name="Becker C."/>
            <person name="Warthmann N."/>
            <person name="Chica C."/>
            <person name="Szarzynska B."/>
            <person name="Zytnicki M."/>
            <person name="Albani M.C."/>
            <person name="Kiefer C."/>
            <person name="Bergonzi S."/>
            <person name="Castaings L."/>
            <person name="Mateos J.L."/>
            <person name="Berns M.C."/>
            <person name="Bujdoso N."/>
            <person name="Piofczyk T."/>
            <person name="de Lorenzo L."/>
            <person name="Barrero-Sicilia C."/>
            <person name="Mateos I."/>
            <person name="Piednoel M."/>
            <person name="Hagmann J."/>
            <person name="Chen-Min-Tao R."/>
            <person name="Iglesias-Fernandez R."/>
            <person name="Schuster S.C."/>
            <person name="Alonso-Blanco C."/>
            <person name="Roudier F."/>
            <person name="Carbonero P."/>
            <person name="Paz-Ares J."/>
            <person name="Davis S.J."/>
            <person name="Pecinka A."/>
            <person name="Quesneville H."/>
            <person name="Colot V."/>
            <person name="Lysak M.A."/>
            <person name="Weigel D."/>
            <person name="Coupland G."/>
            <person name="Schneeberger K."/>
        </authorList>
    </citation>
    <scope>NUCLEOTIDE SEQUENCE [LARGE SCALE GENOMIC DNA]</scope>
    <source>
        <strain evidence="3">cv. Pajares</strain>
    </source>
</reference>
<evidence type="ECO:0000256" key="1">
    <source>
        <dbReference type="SAM" id="MobiDB-lite"/>
    </source>
</evidence>
<evidence type="ECO:0000313" key="2">
    <source>
        <dbReference type="EMBL" id="KFK41000.1"/>
    </source>
</evidence>
<sequence>MAKEANTGLQSRLEELTEQNLVLERDALSVQKIKNDYDTKLAKLKLRYEMARGFARRVSEVAGLLAEIGEKAQNNMMNLAEIKANLEFIGLLQGPTPPELSTEVKALGERRAPIYDARDVFEDLLASVREVLGISEVYAAFEGSAAADDDVEVGATDGDDDEDGDEEIED</sequence>
<dbReference type="AlphaFoldDB" id="A0A087HFU8"/>
<name>A0A087HFU8_ARAAL</name>
<dbReference type="Proteomes" id="UP000029120">
    <property type="component" value="Chromosome 2"/>
</dbReference>
<dbReference type="Gramene" id="KFK41000">
    <property type="protein sequence ID" value="KFK41000"/>
    <property type="gene ID" value="AALP_AA2G072400"/>
</dbReference>
<protein>
    <submittedName>
        <fullName evidence="2">Uncharacterized protein</fullName>
    </submittedName>
</protein>
<dbReference type="EMBL" id="CM002870">
    <property type="protein sequence ID" value="KFK41000.1"/>
    <property type="molecule type" value="Genomic_DNA"/>
</dbReference>
<accession>A0A087HFU8</accession>
<proteinExistence type="predicted"/>
<gene>
    <name evidence="2" type="ordered locus">AALP_Aa2g072400</name>
</gene>
<organism evidence="2 3">
    <name type="scientific">Arabis alpina</name>
    <name type="common">Alpine rock-cress</name>
    <dbReference type="NCBI Taxonomy" id="50452"/>
    <lineage>
        <taxon>Eukaryota</taxon>
        <taxon>Viridiplantae</taxon>
        <taxon>Streptophyta</taxon>
        <taxon>Embryophyta</taxon>
        <taxon>Tracheophyta</taxon>
        <taxon>Spermatophyta</taxon>
        <taxon>Magnoliopsida</taxon>
        <taxon>eudicotyledons</taxon>
        <taxon>Gunneridae</taxon>
        <taxon>Pentapetalae</taxon>
        <taxon>rosids</taxon>
        <taxon>malvids</taxon>
        <taxon>Brassicales</taxon>
        <taxon>Brassicaceae</taxon>
        <taxon>Arabideae</taxon>
        <taxon>Arabis</taxon>
    </lineage>
</organism>